<dbReference type="Pfam" id="PF00364">
    <property type="entry name" value="Biotin_lipoyl"/>
    <property type="match status" value="1"/>
</dbReference>
<dbReference type="InterPro" id="IPR023213">
    <property type="entry name" value="CAT-like_dom_sf"/>
</dbReference>
<dbReference type="RefSeq" id="WP_058613525.1">
    <property type="nucleotide sequence ID" value="NZ_LDRV01000027.1"/>
</dbReference>
<evidence type="ECO:0000256" key="6">
    <source>
        <dbReference type="RuleBase" id="RU003423"/>
    </source>
</evidence>
<dbReference type="FunFam" id="3.30.559.10:FF:000007">
    <property type="entry name" value="Dihydrolipoamide acetyltransferase component of pyruvate dehydrogenase complex"/>
    <property type="match status" value="1"/>
</dbReference>
<dbReference type="GO" id="GO:0016407">
    <property type="term" value="F:acetyltransferase activity"/>
    <property type="evidence" value="ECO:0007669"/>
    <property type="project" value="TreeGrafter"/>
</dbReference>
<dbReference type="InterPro" id="IPR003016">
    <property type="entry name" value="2-oxoA_DH_lipoyl-BS"/>
</dbReference>
<gene>
    <name evidence="10" type="ORF">RSA3_04915</name>
</gene>
<dbReference type="Gene3D" id="3.30.559.10">
    <property type="entry name" value="Chloramphenicol acetyltransferase-like domain"/>
    <property type="match status" value="1"/>
</dbReference>
<feature type="domain" description="Peripheral subunit-binding (PSBD)" evidence="9">
    <location>
        <begin position="186"/>
        <end position="223"/>
    </location>
</feature>
<evidence type="ECO:0000256" key="1">
    <source>
        <dbReference type="ARBA" id="ARBA00001938"/>
    </source>
</evidence>
<sequence>MIAEFHLPDLGEGLPEAEIVQWHVAEGDEVSLNQTIAEVETAKAIVEIPSPYAGTVQGLHAAAGDVVAVGSPLVSFAVGADAESPAAVETGSPASRQAEVVADTPVSGASERRAADDVRATARGESEKATPNLVGYGAAPASGSRPRRRARGGATAVLDGDTAVREAAPHDVLRTGPIDLPLERPRSTPPVRKLARDLGVDLVVVAAAHPGETVTRAHVEEFAARTPAEAQASTVPPPESSRVGMVTDTLPSASTVPPASPFAPARADRPSDARVTRTPIRGVRKHTAAAMVQSAFTAPHATTFLTLDVTATTELLASLKTDRALDGHRIGVLAIVAQAVCLALGRTPALNARWDETAGEIIEHHYVNLGIAAATERGLVVPVIPDADTLGLIDLADAIAELAATARAGRTAPAAMTGGTFSITNVGVFGVDAGTPILNPGEAGILAVGAVRRTPWEHHGEIALRDVLTLSLSFDHRLVDGAEAARFLADVAGVLREPGRAMLFPRPRGGDFL</sequence>
<dbReference type="Gene3D" id="2.40.50.100">
    <property type="match status" value="1"/>
</dbReference>
<feature type="region of interest" description="Disordered" evidence="7">
    <location>
        <begin position="251"/>
        <end position="276"/>
    </location>
</feature>
<feature type="compositionally biased region" description="Basic and acidic residues" evidence="7">
    <location>
        <begin position="266"/>
        <end position="275"/>
    </location>
</feature>
<evidence type="ECO:0000256" key="7">
    <source>
        <dbReference type="SAM" id="MobiDB-lite"/>
    </source>
</evidence>
<evidence type="ECO:0000256" key="4">
    <source>
        <dbReference type="ARBA" id="ARBA00022823"/>
    </source>
</evidence>
<dbReference type="InterPro" id="IPR004167">
    <property type="entry name" value="PSBD"/>
</dbReference>
<reference evidence="10 11" key="1">
    <citation type="journal article" date="2016" name="Front. Microbiol.">
        <title>Genomic Resource of Rice Seed Associated Bacteria.</title>
        <authorList>
            <person name="Midha S."/>
            <person name="Bansal K."/>
            <person name="Sharma S."/>
            <person name="Kumar N."/>
            <person name="Patil P.P."/>
            <person name="Chaudhry V."/>
            <person name="Patil P.B."/>
        </authorList>
    </citation>
    <scope>NUCLEOTIDE SEQUENCE [LARGE SCALE GENOMIC DNA]</scope>
    <source>
        <strain evidence="10 11">RSA3</strain>
    </source>
</reference>
<dbReference type="EMBL" id="LDRV01000027">
    <property type="protein sequence ID" value="KTS13357.1"/>
    <property type="molecule type" value="Genomic_DNA"/>
</dbReference>
<keyword evidence="4 6" id="KW-0450">Lipoyl</keyword>
<dbReference type="PROSITE" id="PS51826">
    <property type="entry name" value="PSBD"/>
    <property type="match status" value="1"/>
</dbReference>
<evidence type="ECO:0000256" key="2">
    <source>
        <dbReference type="ARBA" id="ARBA00007317"/>
    </source>
</evidence>
<dbReference type="InterPro" id="IPR036625">
    <property type="entry name" value="E3-bd_dom_sf"/>
</dbReference>
<dbReference type="SUPFAM" id="SSF52777">
    <property type="entry name" value="CoA-dependent acyltransferases"/>
    <property type="match status" value="1"/>
</dbReference>
<dbReference type="Pfam" id="PF00198">
    <property type="entry name" value="2-oxoacid_dh"/>
    <property type="match status" value="1"/>
</dbReference>
<dbReference type="Proteomes" id="UP000072189">
    <property type="component" value="Unassembled WGS sequence"/>
</dbReference>
<dbReference type="InterPro" id="IPR001078">
    <property type="entry name" value="2-oxoacid_DH_actylTfrase"/>
</dbReference>
<evidence type="ECO:0000259" key="9">
    <source>
        <dbReference type="PROSITE" id="PS51826"/>
    </source>
</evidence>
<dbReference type="PANTHER" id="PTHR43178:SF5">
    <property type="entry name" value="LIPOAMIDE ACYLTRANSFERASE COMPONENT OF BRANCHED-CHAIN ALPHA-KETO ACID DEHYDROGENASE COMPLEX, MITOCHONDRIAL"/>
    <property type="match status" value="1"/>
</dbReference>
<evidence type="ECO:0000313" key="10">
    <source>
        <dbReference type="EMBL" id="KTS13357.1"/>
    </source>
</evidence>
<comment type="similarity">
    <text evidence="2 6">Belongs to the 2-oxoacid dehydrogenase family.</text>
</comment>
<dbReference type="AlphaFoldDB" id="A0A147F9W3"/>
<comment type="caution">
    <text evidence="10">The sequence shown here is derived from an EMBL/GenBank/DDBJ whole genome shotgun (WGS) entry which is preliminary data.</text>
</comment>
<evidence type="ECO:0000256" key="3">
    <source>
        <dbReference type="ARBA" id="ARBA00022679"/>
    </source>
</evidence>
<name>A0A147F9W3_MICTE</name>
<comment type="cofactor">
    <cofactor evidence="1 6">
        <name>(R)-lipoate</name>
        <dbReference type="ChEBI" id="CHEBI:83088"/>
    </cofactor>
</comment>
<dbReference type="PATRIC" id="fig|2033.7.peg.1566"/>
<feature type="domain" description="Lipoyl-binding" evidence="8">
    <location>
        <begin position="2"/>
        <end position="77"/>
    </location>
</feature>
<organism evidence="10 11">
    <name type="scientific">Microbacterium testaceum</name>
    <name type="common">Aureobacterium testaceum</name>
    <name type="synonym">Brevibacterium testaceum</name>
    <dbReference type="NCBI Taxonomy" id="2033"/>
    <lineage>
        <taxon>Bacteria</taxon>
        <taxon>Bacillati</taxon>
        <taxon>Actinomycetota</taxon>
        <taxon>Actinomycetes</taxon>
        <taxon>Micrococcales</taxon>
        <taxon>Microbacteriaceae</taxon>
        <taxon>Microbacterium</taxon>
    </lineage>
</organism>
<protein>
    <recommendedName>
        <fullName evidence="6">Dihydrolipoamide acetyltransferase component of pyruvate dehydrogenase complex</fullName>
        <ecNumber evidence="6">2.3.1.-</ecNumber>
    </recommendedName>
</protein>
<dbReference type="SUPFAM" id="SSF51230">
    <property type="entry name" value="Single hybrid motif"/>
    <property type="match status" value="1"/>
</dbReference>
<dbReference type="Gene3D" id="4.10.320.10">
    <property type="entry name" value="E3-binding domain"/>
    <property type="match status" value="1"/>
</dbReference>
<dbReference type="PROSITE" id="PS50968">
    <property type="entry name" value="BIOTINYL_LIPOYL"/>
    <property type="match status" value="1"/>
</dbReference>
<dbReference type="InterPro" id="IPR050743">
    <property type="entry name" value="2-oxoacid_DH_E2_comp"/>
</dbReference>
<evidence type="ECO:0000313" key="11">
    <source>
        <dbReference type="Proteomes" id="UP000072189"/>
    </source>
</evidence>
<proteinExistence type="inferred from homology"/>
<accession>A0A147F9W3</accession>
<keyword evidence="5 6" id="KW-0012">Acyltransferase</keyword>
<feature type="region of interest" description="Disordered" evidence="7">
    <location>
        <begin position="87"/>
        <end position="155"/>
    </location>
</feature>
<dbReference type="GO" id="GO:0005737">
    <property type="term" value="C:cytoplasm"/>
    <property type="evidence" value="ECO:0007669"/>
    <property type="project" value="TreeGrafter"/>
</dbReference>
<feature type="compositionally biased region" description="Basic and acidic residues" evidence="7">
    <location>
        <begin position="110"/>
        <end position="128"/>
    </location>
</feature>
<dbReference type="InterPro" id="IPR000089">
    <property type="entry name" value="Biotin_lipoyl"/>
</dbReference>
<dbReference type="GO" id="GO:0031405">
    <property type="term" value="F:lipoic acid binding"/>
    <property type="evidence" value="ECO:0007669"/>
    <property type="project" value="TreeGrafter"/>
</dbReference>
<dbReference type="PANTHER" id="PTHR43178">
    <property type="entry name" value="DIHYDROLIPOAMIDE ACETYLTRANSFERASE COMPONENT OF PYRUVATE DEHYDROGENASE COMPLEX"/>
    <property type="match status" value="1"/>
</dbReference>
<dbReference type="PROSITE" id="PS00189">
    <property type="entry name" value="LIPOYL"/>
    <property type="match status" value="1"/>
</dbReference>
<evidence type="ECO:0000256" key="5">
    <source>
        <dbReference type="ARBA" id="ARBA00023315"/>
    </source>
</evidence>
<dbReference type="CDD" id="cd06849">
    <property type="entry name" value="lipoyl_domain"/>
    <property type="match status" value="1"/>
</dbReference>
<dbReference type="EC" id="2.3.1.-" evidence="6"/>
<keyword evidence="3 6" id="KW-0808">Transferase</keyword>
<evidence type="ECO:0000259" key="8">
    <source>
        <dbReference type="PROSITE" id="PS50968"/>
    </source>
</evidence>
<dbReference type="InterPro" id="IPR011053">
    <property type="entry name" value="Single_hybrid_motif"/>
</dbReference>